<dbReference type="PANTHER" id="PTHR24209">
    <property type="entry name" value="PROTEIN DA1-RELATED 2"/>
    <property type="match status" value="1"/>
</dbReference>
<evidence type="ECO:0000313" key="3">
    <source>
        <dbReference type="EMBL" id="KAG6408178.1"/>
    </source>
</evidence>
<evidence type="ECO:0000313" key="4">
    <source>
        <dbReference type="Proteomes" id="UP000298416"/>
    </source>
</evidence>
<accession>A0A8X8ZKR9</accession>
<feature type="domain" description="Protein DA1-like" evidence="2">
    <location>
        <begin position="77"/>
        <end position="204"/>
    </location>
</feature>
<gene>
    <name evidence="3" type="ORF">SASPL_131182</name>
</gene>
<dbReference type="GO" id="GO:0043130">
    <property type="term" value="F:ubiquitin binding"/>
    <property type="evidence" value="ECO:0007669"/>
    <property type="project" value="TreeGrafter"/>
</dbReference>
<dbReference type="InterPro" id="IPR045218">
    <property type="entry name" value="DA1-like"/>
</dbReference>
<dbReference type="PANTHER" id="PTHR24209:SF37">
    <property type="entry name" value="LIM ZINC-BINDING DOMAIN-CONTAINING PROTEIN"/>
    <property type="match status" value="1"/>
</dbReference>
<feature type="transmembrane region" description="Helical" evidence="1">
    <location>
        <begin position="74"/>
        <end position="93"/>
    </location>
</feature>
<evidence type="ECO:0000259" key="2">
    <source>
        <dbReference type="Pfam" id="PF12315"/>
    </source>
</evidence>
<dbReference type="Proteomes" id="UP000298416">
    <property type="component" value="Unassembled WGS sequence"/>
</dbReference>
<sequence>MGSRCSAAAAVVNKPLLLHIETTDVRRAAIVATVNSSSFPFQLHSVVLLSPPSSWAAQSARRCCHGAVDVASPLLLVLLAGSILGHVMMHAWLRLKGYPNLSPKIKEGICQVMVHMWLDSEIIGGTGSNAASASSSSSAPSTSASLCGSLKKGKRSEFEKKIGAFFKHQIESDYSTDCGDGFREGNWVVHEYGLRSTVDHIRLTRSFLC</sequence>
<keyword evidence="1" id="KW-1133">Transmembrane helix</keyword>
<keyword evidence="1" id="KW-0472">Membrane</keyword>
<dbReference type="AlphaFoldDB" id="A0A8X8ZKR9"/>
<protein>
    <recommendedName>
        <fullName evidence="2">Protein DA1-like domain-containing protein</fullName>
    </recommendedName>
</protein>
<dbReference type="EMBL" id="PNBA02000011">
    <property type="protein sequence ID" value="KAG6408178.1"/>
    <property type="molecule type" value="Genomic_DNA"/>
</dbReference>
<comment type="caution">
    <text evidence="3">The sequence shown here is derived from an EMBL/GenBank/DDBJ whole genome shotgun (WGS) entry which is preliminary data.</text>
</comment>
<organism evidence="3">
    <name type="scientific">Salvia splendens</name>
    <name type="common">Scarlet sage</name>
    <dbReference type="NCBI Taxonomy" id="180675"/>
    <lineage>
        <taxon>Eukaryota</taxon>
        <taxon>Viridiplantae</taxon>
        <taxon>Streptophyta</taxon>
        <taxon>Embryophyta</taxon>
        <taxon>Tracheophyta</taxon>
        <taxon>Spermatophyta</taxon>
        <taxon>Magnoliopsida</taxon>
        <taxon>eudicotyledons</taxon>
        <taxon>Gunneridae</taxon>
        <taxon>Pentapetalae</taxon>
        <taxon>asterids</taxon>
        <taxon>lamiids</taxon>
        <taxon>Lamiales</taxon>
        <taxon>Lamiaceae</taxon>
        <taxon>Nepetoideae</taxon>
        <taxon>Mentheae</taxon>
        <taxon>Salviinae</taxon>
        <taxon>Salvia</taxon>
        <taxon>Salvia subgen. Calosphace</taxon>
        <taxon>core Calosphace</taxon>
    </lineage>
</organism>
<proteinExistence type="predicted"/>
<evidence type="ECO:0000256" key="1">
    <source>
        <dbReference type="SAM" id="Phobius"/>
    </source>
</evidence>
<name>A0A8X8ZKR9_SALSN</name>
<keyword evidence="1" id="KW-0812">Transmembrane</keyword>
<reference evidence="3" key="1">
    <citation type="submission" date="2018-01" db="EMBL/GenBank/DDBJ databases">
        <authorList>
            <person name="Mao J.F."/>
        </authorList>
    </citation>
    <scope>NUCLEOTIDE SEQUENCE</scope>
    <source>
        <strain evidence="3">Huo1</strain>
        <tissue evidence="3">Leaf</tissue>
    </source>
</reference>
<dbReference type="InterPro" id="IPR022087">
    <property type="entry name" value="DA1-like_dom"/>
</dbReference>
<dbReference type="Pfam" id="PF12315">
    <property type="entry name" value="DA1-like"/>
    <property type="match status" value="1"/>
</dbReference>
<reference evidence="3" key="2">
    <citation type="submission" date="2020-08" db="EMBL/GenBank/DDBJ databases">
        <title>Plant Genome Project.</title>
        <authorList>
            <person name="Zhang R.-G."/>
        </authorList>
    </citation>
    <scope>NUCLEOTIDE SEQUENCE</scope>
    <source>
        <strain evidence="3">Huo1</strain>
        <tissue evidence="3">Leaf</tissue>
    </source>
</reference>
<keyword evidence="4" id="KW-1185">Reference proteome</keyword>